<organism evidence="4 5">
    <name type="scientific">Rhizophlyctis rosea</name>
    <dbReference type="NCBI Taxonomy" id="64517"/>
    <lineage>
        <taxon>Eukaryota</taxon>
        <taxon>Fungi</taxon>
        <taxon>Fungi incertae sedis</taxon>
        <taxon>Chytridiomycota</taxon>
        <taxon>Chytridiomycota incertae sedis</taxon>
        <taxon>Chytridiomycetes</taxon>
        <taxon>Rhizophlyctidales</taxon>
        <taxon>Rhizophlyctidaceae</taxon>
        <taxon>Rhizophlyctis</taxon>
    </lineage>
</organism>
<dbReference type="Gene3D" id="3.20.20.150">
    <property type="entry name" value="Divalent-metal-dependent TIM barrel enzymes"/>
    <property type="match status" value="1"/>
</dbReference>
<dbReference type="GO" id="GO:0005739">
    <property type="term" value="C:mitochondrion"/>
    <property type="evidence" value="ECO:0007669"/>
    <property type="project" value="TreeGrafter"/>
</dbReference>
<evidence type="ECO:0000256" key="3">
    <source>
        <dbReference type="SAM" id="MobiDB-lite"/>
    </source>
</evidence>
<protein>
    <submittedName>
        <fullName evidence="4">Uncharacterized protein</fullName>
    </submittedName>
</protein>
<feature type="region of interest" description="Disordered" evidence="3">
    <location>
        <begin position="108"/>
        <end position="158"/>
    </location>
</feature>
<comment type="caution">
    <text evidence="4">The sequence shown here is derived from an EMBL/GenBank/DDBJ whole genome shotgun (WGS) entry which is preliminary data.</text>
</comment>
<evidence type="ECO:0000256" key="1">
    <source>
        <dbReference type="ARBA" id="ARBA00022763"/>
    </source>
</evidence>
<keyword evidence="5" id="KW-1185">Reference proteome</keyword>
<keyword evidence="2" id="KW-0234">DNA repair</keyword>
<dbReference type="GO" id="GO:0009411">
    <property type="term" value="P:response to UV"/>
    <property type="evidence" value="ECO:0007669"/>
    <property type="project" value="InterPro"/>
</dbReference>
<proteinExistence type="predicted"/>
<dbReference type="AlphaFoldDB" id="A0AAD5S8Z2"/>
<accession>A0AAD5S8Z2</accession>
<evidence type="ECO:0000313" key="5">
    <source>
        <dbReference type="Proteomes" id="UP001212841"/>
    </source>
</evidence>
<name>A0AAD5S8Z2_9FUNG</name>
<sequence>MERRAHSDRVVALPPCDDDMDLMIEAKDKEMAVLDLYKRYGLSDKWRGVLTVPGEEGMRTKGRKRRKVVEEVEEVEEGGEEGDGKKRKARKKRGRKVVVVEEEEIVEPKGDECEECEHAVEEEDGSDFEPVGKEKLKAKGKGKGKPKAAAKPEPNGKVKVEETVVAVTTPKRKSRKVILSQTSEEPLPDEGDVLDAEIEAAGGRRKRRKVKIEVDDVEGEVGEDSVIPAPASTPAKKKRAKKVTSSGGESAGQDGSTADPVTNPAPKRVRKPKTIPPVDLPLELPSPREASPPAVTTPTSSSPPQKRARKQSEPQTIPFKRTKSSSTVNGTPPLTRRASKAASLGLSSEGLGGVVDQALKGVRIEG</sequence>
<feature type="compositionally biased region" description="Basic residues" evidence="3">
    <location>
        <begin position="85"/>
        <end position="94"/>
    </location>
</feature>
<gene>
    <name evidence="4" type="ORF">HK097_009442</name>
</gene>
<dbReference type="PANTHER" id="PTHR31290:SF5">
    <property type="entry name" value="UV-DAMAGE ENDONUCLEASE"/>
    <property type="match status" value="1"/>
</dbReference>
<dbReference type="EMBL" id="JADGJD010000623">
    <property type="protein sequence ID" value="KAJ3049589.1"/>
    <property type="molecule type" value="Genomic_DNA"/>
</dbReference>
<feature type="compositionally biased region" description="Polar residues" evidence="3">
    <location>
        <begin position="243"/>
        <end position="260"/>
    </location>
</feature>
<feature type="compositionally biased region" description="Basic residues" evidence="3">
    <location>
        <begin position="138"/>
        <end position="148"/>
    </location>
</feature>
<evidence type="ECO:0000256" key="2">
    <source>
        <dbReference type="ARBA" id="ARBA00023204"/>
    </source>
</evidence>
<dbReference type="GO" id="GO:0006289">
    <property type="term" value="P:nucleotide-excision repair"/>
    <property type="evidence" value="ECO:0007669"/>
    <property type="project" value="InterPro"/>
</dbReference>
<evidence type="ECO:0000313" key="4">
    <source>
        <dbReference type="EMBL" id="KAJ3049589.1"/>
    </source>
</evidence>
<feature type="compositionally biased region" description="Basic and acidic residues" evidence="3">
    <location>
        <begin position="108"/>
        <end position="119"/>
    </location>
</feature>
<feature type="region of interest" description="Disordered" evidence="3">
    <location>
        <begin position="56"/>
        <end position="94"/>
    </location>
</feature>
<dbReference type="InterPro" id="IPR004601">
    <property type="entry name" value="UvdE"/>
</dbReference>
<dbReference type="GO" id="GO:0043504">
    <property type="term" value="P:mitochondrial DNA repair"/>
    <property type="evidence" value="ECO:0007669"/>
    <property type="project" value="TreeGrafter"/>
</dbReference>
<dbReference type="GO" id="GO:0004519">
    <property type="term" value="F:endonuclease activity"/>
    <property type="evidence" value="ECO:0007669"/>
    <property type="project" value="InterPro"/>
</dbReference>
<feature type="compositionally biased region" description="Acidic residues" evidence="3">
    <location>
        <begin position="186"/>
        <end position="198"/>
    </location>
</feature>
<feature type="region of interest" description="Disordered" evidence="3">
    <location>
        <begin position="170"/>
        <end position="344"/>
    </location>
</feature>
<keyword evidence="1" id="KW-0227">DNA damage</keyword>
<reference evidence="4" key="1">
    <citation type="submission" date="2020-05" db="EMBL/GenBank/DDBJ databases">
        <title>Phylogenomic resolution of chytrid fungi.</title>
        <authorList>
            <person name="Stajich J.E."/>
            <person name="Amses K."/>
            <person name="Simmons R."/>
            <person name="Seto K."/>
            <person name="Myers J."/>
            <person name="Bonds A."/>
            <person name="Quandt C.A."/>
            <person name="Barry K."/>
            <person name="Liu P."/>
            <person name="Grigoriev I."/>
            <person name="Longcore J.E."/>
            <person name="James T.Y."/>
        </authorList>
    </citation>
    <scope>NUCLEOTIDE SEQUENCE</scope>
    <source>
        <strain evidence="4">JEL0318</strain>
    </source>
</reference>
<dbReference type="PANTHER" id="PTHR31290">
    <property type="entry name" value="UV-DAMAGE ENDONUCLEASE"/>
    <property type="match status" value="1"/>
</dbReference>
<feature type="compositionally biased region" description="Acidic residues" evidence="3">
    <location>
        <begin position="71"/>
        <end position="81"/>
    </location>
</feature>
<dbReference type="GO" id="GO:0005634">
    <property type="term" value="C:nucleus"/>
    <property type="evidence" value="ECO:0007669"/>
    <property type="project" value="TreeGrafter"/>
</dbReference>
<dbReference type="Proteomes" id="UP001212841">
    <property type="component" value="Unassembled WGS sequence"/>
</dbReference>
<feature type="compositionally biased region" description="Low complexity" evidence="3">
    <location>
        <begin position="291"/>
        <end position="304"/>
    </location>
</feature>